<keyword evidence="1" id="KW-0862">Zinc</keyword>
<comment type="caution">
    <text evidence="4">The sequence shown here is derived from an EMBL/GenBank/DDBJ whole genome shotgun (WGS) entry which is preliminary data.</text>
</comment>
<evidence type="ECO:0000313" key="5">
    <source>
        <dbReference type="Proteomes" id="UP000652761"/>
    </source>
</evidence>
<dbReference type="OrthoDB" id="1751274at2759"/>
<keyword evidence="5" id="KW-1185">Reference proteome</keyword>
<dbReference type="GO" id="GO:0008270">
    <property type="term" value="F:zinc ion binding"/>
    <property type="evidence" value="ECO:0007669"/>
    <property type="project" value="UniProtKB-KW"/>
</dbReference>
<feature type="compositionally biased region" description="Polar residues" evidence="2">
    <location>
        <begin position="85"/>
        <end position="96"/>
    </location>
</feature>
<feature type="domain" description="CCHC-type" evidence="3">
    <location>
        <begin position="109"/>
        <end position="122"/>
    </location>
</feature>
<evidence type="ECO:0000256" key="1">
    <source>
        <dbReference type="PROSITE-ProRule" id="PRU00047"/>
    </source>
</evidence>
<keyword evidence="1" id="KW-0479">Metal-binding</keyword>
<dbReference type="InterPro" id="IPR001878">
    <property type="entry name" value="Znf_CCHC"/>
</dbReference>
<dbReference type="EMBL" id="NMUH01000042">
    <property type="protein sequence ID" value="MQL69600.1"/>
    <property type="molecule type" value="Genomic_DNA"/>
</dbReference>
<feature type="region of interest" description="Disordered" evidence="2">
    <location>
        <begin position="1"/>
        <end position="97"/>
    </location>
</feature>
<dbReference type="InterPro" id="IPR036875">
    <property type="entry name" value="Znf_CCHC_sf"/>
</dbReference>
<gene>
    <name evidence="4" type="ORF">Taro_001894</name>
</gene>
<evidence type="ECO:0000259" key="3">
    <source>
        <dbReference type="PROSITE" id="PS50158"/>
    </source>
</evidence>
<dbReference type="AlphaFoldDB" id="A0A843TK83"/>
<dbReference type="Pfam" id="PF00098">
    <property type="entry name" value="zf-CCHC"/>
    <property type="match status" value="2"/>
</dbReference>
<dbReference type="Proteomes" id="UP000652761">
    <property type="component" value="Unassembled WGS sequence"/>
</dbReference>
<feature type="compositionally biased region" description="Polar residues" evidence="2">
    <location>
        <begin position="40"/>
        <end position="59"/>
    </location>
</feature>
<organism evidence="4 5">
    <name type="scientific">Colocasia esculenta</name>
    <name type="common">Wild taro</name>
    <name type="synonym">Arum esculentum</name>
    <dbReference type="NCBI Taxonomy" id="4460"/>
    <lineage>
        <taxon>Eukaryota</taxon>
        <taxon>Viridiplantae</taxon>
        <taxon>Streptophyta</taxon>
        <taxon>Embryophyta</taxon>
        <taxon>Tracheophyta</taxon>
        <taxon>Spermatophyta</taxon>
        <taxon>Magnoliopsida</taxon>
        <taxon>Liliopsida</taxon>
        <taxon>Araceae</taxon>
        <taxon>Aroideae</taxon>
        <taxon>Colocasieae</taxon>
        <taxon>Colocasia</taxon>
    </lineage>
</organism>
<sequence>MQDSFKKTSKIANKAKEKCYMAHGSSRGSSRSDDSRGSHMSKTSRNSQESEAQNVSRKSPTPHHAKRYQGVPPPSSQPKGDQRYSKGSQRFQQMQSHYGKLQVNAQPICFKCNRPGHLAKFCWNKNQHCHNHAKPVQCFTCHKIGHISKNC</sequence>
<dbReference type="SUPFAM" id="SSF57756">
    <property type="entry name" value="Retrovirus zinc finger-like domains"/>
    <property type="match status" value="1"/>
</dbReference>
<dbReference type="SMART" id="SM00343">
    <property type="entry name" value="ZnF_C2HC"/>
    <property type="match status" value="2"/>
</dbReference>
<proteinExistence type="predicted"/>
<feature type="domain" description="CCHC-type" evidence="3">
    <location>
        <begin position="138"/>
        <end position="151"/>
    </location>
</feature>
<evidence type="ECO:0000256" key="2">
    <source>
        <dbReference type="SAM" id="MobiDB-lite"/>
    </source>
</evidence>
<evidence type="ECO:0000313" key="4">
    <source>
        <dbReference type="EMBL" id="MQL69600.1"/>
    </source>
</evidence>
<protein>
    <recommendedName>
        <fullName evidence="3">CCHC-type domain-containing protein</fullName>
    </recommendedName>
</protein>
<name>A0A843TK83_COLES</name>
<dbReference type="PROSITE" id="PS50158">
    <property type="entry name" value="ZF_CCHC"/>
    <property type="match status" value="2"/>
</dbReference>
<dbReference type="GO" id="GO:0003676">
    <property type="term" value="F:nucleic acid binding"/>
    <property type="evidence" value="ECO:0007669"/>
    <property type="project" value="InterPro"/>
</dbReference>
<reference evidence="4" key="1">
    <citation type="submission" date="2017-07" db="EMBL/GenBank/DDBJ databases">
        <title>Taro Niue Genome Assembly and Annotation.</title>
        <authorList>
            <person name="Atibalentja N."/>
            <person name="Keating K."/>
            <person name="Fields C.J."/>
        </authorList>
    </citation>
    <scope>NUCLEOTIDE SEQUENCE</scope>
    <source>
        <strain evidence="4">Niue_2</strain>
        <tissue evidence="4">Leaf</tissue>
    </source>
</reference>
<dbReference type="Gene3D" id="4.10.60.10">
    <property type="entry name" value="Zinc finger, CCHC-type"/>
    <property type="match status" value="1"/>
</dbReference>
<accession>A0A843TK83</accession>
<keyword evidence="1" id="KW-0863">Zinc-finger</keyword>